<organism evidence="6 7">
    <name type="scientific">Congzhengia minquanensis</name>
    <dbReference type="NCBI Taxonomy" id="2763657"/>
    <lineage>
        <taxon>Bacteria</taxon>
        <taxon>Bacillati</taxon>
        <taxon>Bacillota</taxon>
        <taxon>Clostridia</taxon>
        <taxon>Eubacteriales</taxon>
        <taxon>Oscillospiraceae</taxon>
        <taxon>Congzhengia</taxon>
    </lineage>
</organism>
<keyword evidence="2" id="KW-0805">Transcription regulation</keyword>
<evidence type="ECO:0000313" key="6">
    <source>
        <dbReference type="EMBL" id="MBC8539978.1"/>
    </source>
</evidence>
<comment type="caution">
    <text evidence="6">The sequence shown here is derived from an EMBL/GenBank/DDBJ whole genome shotgun (WGS) entry which is preliminary data.</text>
</comment>
<evidence type="ECO:0000313" key="7">
    <source>
        <dbReference type="Proteomes" id="UP000611762"/>
    </source>
</evidence>
<dbReference type="EMBL" id="JACRSU010000001">
    <property type="protein sequence ID" value="MBC8539978.1"/>
    <property type="molecule type" value="Genomic_DNA"/>
</dbReference>
<feature type="domain" description="HTH merR-type" evidence="5">
    <location>
        <begin position="3"/>
        <end position="73"/>
    </location>
</feature>
<dbReference type="Pfam" id="PF13411">
    <property type="entry name" value="MerR_1"/>
    <property type="match status" value="1"/>
</dbReference>
<dbReference type="SUPFAM" id="SSF46955">
    <property type="entry name" value="Putative DNA-binding domain"/>
    <property type="match status" value="1"/>
</dbReference>
<dbReference type="PROSITE" id="PS50937">
    <property type="entry name" value="HTH_MERR_2"/>
    <property type="match status" value="1"/>
</dbReference>
<dbReference type="SMART" id="SM00422">
    <property type="entry name" value="HTH_MERR"/>
    <property type="match status" value="1"/>
</dbReference>
<accession>A0A926DJC5</accession>
<sequence length="259" mass="30163">MQEFTIKQAAELAGTTTETLRHYDRIGLVKPCQRDKFSGYRYYSQQEIVQLKTIELLKIMDFSLTDIKELLQQKDLSCVIARLKQAEQSADQKIARLKYAKEKIKRARLDYEKKKSAAQGGEEDWFVKHMPKRVILLSDNLERPNLKNLWSYHSHFYEQLNEQQRPKFLFEDAAGMITIKGKTRLFAVCCSFPSLEGLTVLPEGDYLCANCTEENKDQVLQVLLKRAKEAYGARPEFIVHSIVVTGILQWDYQIQLYLQ</sequence>
<dbReference type="InterPro" id="IPR000551">
    <property type="entry name" value="MerR-type_HTH_dom"/>
</dbReference>
<evidence type="ECO:0000256" key="2">
    <source>
        <dbReference type="ARBA" id="ARBA00023015"/>
    </source>
</evidence>
<dbReference type="InterPro" id="IPR009061">
    <property type="entry name" value="DNA-bd_dom_put_sf"/>
</dbReference>
<reference evidence="6" key="1">
    <citation type="submission" date="2020-08" db="EMBL/GenBank/DDBJ databases">
        <title>Genome public.</title>
        <authorList>
            <person name="Liu C."/>
            <person name="Sun Q."/>
        </authorList>
    </citation>
    <scope>NUCLEOTIDE SEQUENCE</scope>
    <source>
        <strain evidence="6">H8</strain>
    </source>
</reference>
<evidence type="ECO:0000256" key="4">
    <source>
        <dbReference type="ARBA" id="ARBA00023163"/>
    </source>
</evidence>
<evidence type="ECO:0000259" key="5">
    <source>
        <dbReference type="PROSITE" id="PS50937"/>
    </source>
</evidence>
<dbReference type="Proteomes" id="UP000611762">
    <property type="component" value="Unassembled WGS sequence"/>
</dbReference>
<dbReference type="AlphaFoldDB" id="A0A926DJC5"/>
<keyword evidence="4" id="KW-0804">Transcription</keyword>
<dbReference type="GO" id="GO:0003677">
    <property type="term" value="F:DNA binding"/>
    <property type="evidence" value="ECO:0007669"/>
    <property type="project" value="UniProtKB-KW"/>
</dbReference>
<dbReference type="CDD" id="cd01106">
    <property type="entry name" value="HTH_TipAL-Mta"/>
    <property type="match status" value="1"/>
</dbReference>
<dbReference type="GO" id="GO:0003700">
    <property type="term" value="F:DNA-binding transcription factor activity"/>
    <property type="evidence" value="ECO:0007669"/>
    <property type="project" value="InterPro"/>
</dbReference>
<evidence type="ECO:0000256" key="1">
    <source>
        <dbReference type="ARBA" id="ARBA00022491"/>
    </source>
</evidence>
<protein>
    <submittedName>
        <fullName evidence="6">MerR family transcriptional regulator</fullName>
    </submittedName>
</protein>
<dbReference type="Gene3D" id="1.10.1660.10">
    <property type="match status" value="1"/>
</dbReference>
<dbReference type="PANTHER" id="PTHR30204">
    <property type="entry name" value="REDOX-CYCLING DRUG-SENSING TRANSCRIPTIONAL ACTIVATOR SOXR"/>
    <property type="match status" value="1"/>
</dbReference>
<name>A0A926DJC5_9FIRM</name>
<keyword evidence="3" id="KW-0238">DNA-binding</keyword>
<gene>
    <name evidence="6" type="ORF">H8698_03175</name>
</gene>
<proteinExistence type="predicted"/>
<keyword evidence="7" id="KW-1185">Reference proteome</keyword>
<dbReference type="RefSeq" id="WP_249311140.1">
    <property type="nucleotide sequence ID" value="NZ_JACRSU010000001.1"/>
</dbReference>
<keyword evidence="1" id="KW-0678">Repressor</keyword>
<dbReference type="PANTHER" id="PTHR30204:SF69">
    <property type="entry name" value="MERR-FAMILY TRANSCRIPTIONAL REGULATOR"/>
    <property type="match status" value="1"/>
</dbReference>
<evidence type="ECO:0000256" key="3">
    <source>
        <dbReference type="ARBA" id="ARBA00023125"/>
    </source>
</evidence>
<dbReference type="InterPro" id="IPR047057">
    <property type="entry name" value="MerR_fam"/>
</dbReference>